<organism evidence="2 3">
    <name type="scientific">Trichomonascus ciferrii</name>
    <dbReference type="NCBI Taxonomy" id="44093"/>
    <lineage>
        <taxon>Eukaryota</taxon>
        <taxon>Fungi</taxon>
        <taxon>Dikarya</taxon>
        <taxon>Ascomycota</taxon>
        <taxon>Saccharomycotina</taxon>
        <taxon>Dipodascomycetes</taxon>
        <taxon>Dipodascales</taxon>
        <taxon>Trichomonascaceae</taxon>
        <taxon>Trichomonascus</taxon>
        <taxon>Trichomonascus ciferrii complex</taxon>
    </lineage>
</organism>
<protein>
    <recommendedName>
        <fullName evidence="4">DUF1479 domain protein</fullName>
    </recommendedName>
</protein>
<dbReference type="AlphaFoldDB" id="A0A642UBU1"/>
<dbReference type="VEuPathDB" id="FungiDB:TRICI_006894"/>
<dbReference type="InterPro" id="IPR027443">
    <property type="entry name" value="IPNS-like_sf"/>
</dbReference>
<feature type="region of interest" description="Disordered" evidence="1">
    <location>
        <begin position="436"/>
        <end position="459"/>
    </location>
</feature>
<name>A0A642UBU1_9ASCO</name>
<dbReference type="SUPFAM" id="SSF51197">
    <property type="entry name" value="Clavaminate synthase-like"/>
    <property type="match status" value="1"/>
</dbReference>
<dbReference type="PANTHER" id="PTHR30613:SF1">
    <property type="entry name" value="DUF1479 DOMAIN PROTEIN (AFU_ORTHOLOGUE AFUA_5G09280)"/>
    <property type="match status" value="1"/>
</dbReference>
<dbReference type="PANTHER" id="PTHR30613">
    <property type="entry name" value="UNCHARACTERIZED PROTEIN YBIU-RELATED"/>
    <property type="match status" value="1"/>
</dbReference>
<comment type="caution">
    <text evidence="2">The sequence shown here is derived from an EMBL/GenBank/DDBJ whole genome shotgun (WGS) entry which is preliminary data.</text>
</comment>
<evidence type="ECO:0000313" key="3">
    <source>
        <dbReference type="Proteomes" id="UP000761534"/>
    </source>
</evidence>
<reference evidence="2" key="1">
    <citation type="journal article" date="2019" name="G3 (Bethesda)">
        <title>Genome Assemblies of Two Rare Opportunistic Yeast Pathogens: Diutina rugosa (syn. Candida rugosa) and Trichomonascus ciferrii (syn. Candida ciferrii).</title>
        <authorList>
            <person name="Mixao V."/>
            <person name="Saus E."/>
            <person name="Hansen A.P."/>
            <person name="Lass-Florl C."/>
            <person name="Gabaldon T."/>
        </authorList>
    </citation>
    <scope>NUCLEOTIDE SEQUENCE</scope>
    <source>
        <strain evidence="2">CBS 4856</strain>
    </source>
</reference>
<dbReference type="Pfam" id="PF07350">
    <property type="entry name" value="Gig2-like"/>
    <property type="match status" value="1"/>
</dbReference>
<dbReference type="EMBL" id="SWFS01000581">
    <property type="protein sequence ID" value="KAA8896399.1"/>
    <property type="molecule type" value="Genomic_DNA"/>
</dbReference>
<dbReference type="Proteomes" id="UP000761534">
    <property type="component" value="Unassembled WGS sequence"/>
</dbReference>
<evidence type="ECO:0000313" key="2">
    <source>
        <dbReference type="EMBL" id="KAA8896399.1"/>
    </source>
</evidence>
<proteinExistence type="predicted"/>
<gene>
    <name evidence="2" type="ORF">TRICI_006894</name>
</gene>
<dbReference type="OrthoDB" id="8249012at2759"/>
<accession>A0A642UBU1</accession>
<sequence>MLKKQFATIARPLARSYANAASTASTDSKPTDISAVFPSLRGEIVGPLSPEFGELQRRIVSGREDLIKESWERLLPEIQKEVEQIKVLGSKAIPEVDLADIKDSTNFTKEIQEEIRKRGCVIVRNVIPRDEARQYKLDLDGYIKENPVKGFPENNPTVFELYWTQSQLQARSHPNLLKAQRALQNLWYSTSDKPQPISLNHPLSYADRFRIRPAGDKQFALGPHMDGGSVERWEDLEYSNVYGKILYEGKWEEYEPFDYKHRLNAISDLHEGQGQCSMFRFFQGWLSMSETGPNEGTLKVNPMLKHATAYTLLRPFFAPETAINSDGTSYDPTVNDLNVPWKFVAPTTVFPNSMPGSGQELSPITHPHLELEHTMVSIPKMYPGDFVAWHCDGVHAVESEHNGTGDSSVMYIPAVALTEANLQYLVRQREAFLKKSPGPDFPNANGPGESGFKGVGSDKQIHDTEGLQAMGLGNTKFDVSKARSESERIMLEKANATLYPGL</sequence>
<evidence type="ECO:0000256" key="1">
    <source>
        <dbReference type="SAM" id="MobiDB-lite"/>
    </source>
</evidence>
<dbReference type="Gene3D" id="2.60.120.330">
    <property type="entry name" value="B-lactam Antibiotic, Isopenicillin N Synthase, Chain"/>
    <property type="match status" value="1"/>
</dbReference>
<evidence type="ECO:0008006" key="4">
    <source>
        <dbReference type="Google" id="ProtNLM"/>
    </source>
</evidence>
<keyword evidence="3" id="KW-1185">Reference proteome</keyword>
<dbReference type="InterPro" id="IPR010856">
    <property type="entry name" value="Gig2-like"/>
</dbReference>